<sequence>MKPLRSFYWRPRCPLPERKTAQLILLCSLFCIAAAQVAGLDISDWQASQLYQQTSVVMLLIDPTDGRIVHANPAAAEFYGYPAETLESMNVADLNIADSDTIRRNISAATKRAENQFRFTHRLADNSLREVEIYSWPIEMDSATVLFSIVTDITEEQQARQQLEQERLRLERAEEIASFGHWVFHLDTGTVEVSRGAERIYGLENPPFTIAQVQKVPLDQYRAALDRAMADLIEGNAPYDIRFRIRRINDGNIRHIHSIAEYDAAQNRIFGIIHDYTSEALARQDLQRRTTWFIAAILAAAAAQLLIILGLVRAIWQRRAAEQHVRRMVREKDMLLREVHHRIKNNMGTIMNLLSLQADTMQSQEAVDALEESRSRVGSMLVIYDKLYRSGQYGQLSVQDYLESLTHEVRETFASGRRITLQTDIQDFPMDAQQLFHLGILTNELLTNAIKYAFPDQRPGEIHITASRSADNLAQLEIRDNGIGLPETAVPQGSGFGLELVDILVQQLDGRLQVHRNRGTTFRVEFPAR</sequence>
<evidence type="ECO:0000256" key="8">
    <source>
        <dbReference type="SAM" id="Phobius"/>
    </source>
</evidence>
<evidence type="ECO:0000256" key="2">
    <source>
        <dbReference type="ARBA" id="ARBA00012438"/>
    </source>
</evidence>
<dbReference type="OrthoDB" id="9767435at2"/>
<keyword evidence="7" id="KW-0067">ATP-binding</keyword>
<name>H9UFD5_SPIAZ</name>
<dbReference type="InterPro" id="IPR011495">
    <property type="entry name" value="Sig_transdc_His_kin_sub2_dim/P"/>
</dbReference>
<dbReference type="InterPro" id="IPR004358">
    <property type="entry name" value="Sig_transdc_His_kin-like_C"/>
</dbReference>
<feature type="transmembrane region" description="Helical" evidence="8">
    <location>
        <begin position="292"/>
        <end position="316"/>
    </location>
</feature>
<dbReference type="InterPro" id="IPR035965">
    <property type="entry name" value="PAS-like_dom_sf"/>
</dbReference>
<accession>H9UFD5</accession>
<dbReference type="PANTHER" id="PTHR41523:SF8">
    <property type="entry name" value="ETHYLENE RESPONSE SENSOR PROTEIN"/>
    <property type="match status" value="1"/>
</dbReference>
<dbReference type="SUPFAM" id="SSF55785">
    <property type="entry name" value="PYP-like sensor domain (PAS domain)"/>
    <property type="match status" value="2"/>
</dbReference>
<dbReference type="NCBIfam" id="TIGR00229">
    <property type="entry name" value="sensory_box"/>
    <property type="match status" value="1"/>
</dbReference>
<keyword evidence="8" id="KW-0812">Transmembrane</keyword>
<evidence type="ECO:0000313" key="11">
    <source>
        <dbReference type="Proteomes" id="UP000007383"/>
    </source>
</evidence>
<dbReference type="Pfam" id="PF02518">
    <property type="entry name" value="HATPase_c"/>
    <property type="match status" value="1"/>
</dbReference>
<dbReference type="Pfam" id="PF13426">
    <property type="entry name" value="PAS_9"/>
    <property type="match status" value="1"/>
</dbReference>
<dbReference type="PROSITE" id="PS50109">
    <property type="entry name" value="HIS_KIN"/>
    <property type="match status" value="1"/>
</dbReference>
<dbReference type="Gene3D" id="3.30.565.10">
    <property type="entry name" value="Histidine kinase-like ATPase, C-terminal domain"/>
    <property type="match status" value="1"/>
</dbReference>
<dbReference type="EMBL" id="CP003282">
    <property type="protein sequence ID" value="AFG36228.1"/>
    <property type="molecule type" value="Genomic_DNA"/>
</dbReference>
<dbReference type="PATRIC" id="fig|889378.3.peg.122"/>
<keyword evidence="5" id="KW-0547">Nucleotide-binding</keyword>
<dbReference type="SMART" id="SM00387">
    <property type="entry name" value="HATPase_c"/>
    <property type="match status" value="1"/>
</dbReference>
<dbReference type="SMART" id="SM00091">
    <property type="entry name" value="PAS"/>
    <property type="match status" value="2"/>
</dbReference>
<evidence type="ECO:0000256" key="6">
    <source>
        <dbReference type="ARBA" id="ARBA00022777"/>
    </source>
</evidence>
<evidence type="ECO:0000256" key="4">
    <source>
        <dbReference type="ARBA" id="ARBA00022679"/>
    </source>
</evidence>
<dbReference type="PANTHER" id="PTHR41523">
    <property type="entry name" value="TWO-COMPONENT SYSTEM SENSOR PROTEIN"/>
    <property type="match status" value="1"/>
</dbReference>
<dbReference type="GO" id="GO:0004673">
    <property type="term" value="F:protein histidine kinase activity"/>
    <property type="evidence" value="ECO:0007669"/>
    <property type="project" value="UniProtKB-EC"/>
</dbReference>
<dbReference type="eggNOG" id="COG3920">
    <property type="taxonomic scope" value="Bacteria"/>
</dbReference>
<evidence type="ECO:0000256" key="5">
    <source>
        <dbReference type="ARBA" id="ARBA00022741"/>
    </source>
</evidence>
<dbReference type="STRING" id="889378.Spiaf_0119"/>
<feature type="domain" description="Histidine kinase" evidence="9">
    <location>
        <begin position="338"/>
        <end position="529"/>
    </location>
</feature>
<dbReference type="GO" id="GO:0005524">
    <property type="term" value="F:ATP binding"/>
    <property type="evidence" value="ECO:0007669"/>
    <property type="project" value="UniProtKB-KW"/>
</dbReference>
<dbReference type="Pfam" id="PF07568">
    <property type="entry name" value="HisKA_2"/>
    <property type="match status" value="1"/>
</dbReference>
<dbReference type="eggNOG" id="COG4191">
    <property type="taxonomic scope" value="Bacteria"/>
</dbReference>
<dbReference type="SUPFAM" id="SSF55874">
    <property type="entry name" value="ATPase domain of HSP90 chaperone/DNA topoisomerase II/histidine kinase"/>
    <property type="match status" value="1"/>
</dbReference>
<keyword evidence="4" id="KW-0808">Transferase</keyword>
<dbReference type="InterPro" id="IPR036890">
    <property type="entry name" value="HATPase_C_sf"/>
</dbReference>
<evidence type="ECO:0000256" key="3">
    <source>
        <dbReference type="ARBA" id="ARBA00022553"/>
    </source>
</evidence>
<dbReference type="HOGENOM" id="CLU_000445_114_71_12"/>
<keyword evidence="8" id="KW-0472">Membrane</keyword>
<evidence type="ECO:0000256" key="7">
    <source>
        <dbReference type="ARBA" id="ARBA00022840"/>
    </source>
</evidence>
<dbReference type="PRINTS" id="PR00344">
    <property type="entry name" value="BCTRLSENSOR"/>
</dbReference>
<keyword evidence="6" id="KW-0418">Kinase</keyword>
<comment type="catalytic activity">
    <reaction evidence="1">
        <text>ATP + protein L-histidine = ADP + protein N-phospho-L-histidine.</text>
        <dbReference type="EC" id="2.7.13.3"/>
    </reaction>
</comment>
<gene>
    <name evidence="10" type="ordered locus">Spiaf_0119</name>
</gene>
<dbReference type="InterPro" id="IPR000014">
    <property type="entry name" value="PAS"/>
</dbReference>
<dbReference type="Proteomes" id="UP000007383">
    <property type="component" value="Chromosome"/>
</dbReference>
<dbReference type="Gene3D" id="3.30.450.20">
    <property type="entry name" value="PAS domain"/>
    <property type="match status" value="3"/>
</dbReference>
<proteinExistence type="predicted"/>
<protein>
    <recommendedName>
        <fullName evidence="2">histidine kinase</fullName>
        <ecNumber evidence="2">2.7.13.3</ecNumber>
    </recommendedName>
</protein>
<dbReference type="AlphaFoldDB" id="H9UFD5"/>
<dbReference type="InterPro" id="IPR003594">
    <property type="entry name" value="HATPase_dom"/>
</dbReference>
<evidence type="ECO:0000259" key="9">
    <source>
        <dbReference type="PROSITE" id="PS50109"/>
    </source>
</evidence>
<evidence type="ECO:0000313" key="10">
    <source>
        <dbReference type="EMBL" id="AFG36228.1"/>
    </source>
</evidence>
<keyword evidence="3" id="KW-0597">Phosphoprotein</keyword>
<dbReference type="RefSeq" id="WP_014454226.1">
    <property type="nucleotide sequence ID" value="NC_017098.1"/>
</dbReference>
<dbReference type="InterPro" id="IPR005467">
    <property type="entry name" value="His_kinase_dom"/>
</dbReference>
<evidence type="ECO:0000256" key="1">
    <source>
        <dbReference type="ARBA" id="ARBA00000085"/>
    </source>
</evidence>
<keyword evidence="11" id="KW-1185">Reference proteome</keyword>
<dbReference type="CDD" id="cd00130">
    <property type="entry name" value="PAS"/>
    <property type="match status" value="1"/>
</dbReference>
<keyword evidence="8" id="KW-1133">Transmembrane helix</keyword>
<dbReference type="EC" id="2.7.13.3" evidence="2"/>
<dbReference type="KEGG" id="sfc:Spiaf_0119"/>
<reference evidence="11" key="1">
    <citation type="journal article" date="2013" name="Stand. Genomic Sci.">
        <title>Complete genome sequence of the halophilic bacterium Spirochaeta africana type strain (Z-7692(T)) from the alkaline Lake Magadi in the East African Rift.</title>
        <authorList>
            <person name="Liolos K."/>
            <person name="Abt B."/>
            <person name="Scheuner C."/>
            <person name="Teshima H."/>
            <person name="Held B."/>
            <person name="Lapidus A."/>
            <person name="Nolan M."/>
            <person name="Lucas S."/>
            <person name="Deshpande S."/>
            <person name="Cheng J.F."/>
            <person name="Tapia R."/>
            <person name="Goodwin L.A."/>
            <person name="Pitluck S."/>
            <person name="Pagani I."/>
            <person name="Ivanova N."/>
            <person name="Mavromatis K."/>
            <person name="Mikhailova N."/>
            <person name="Huntemann M."/>
            <person name="Pati A."/>
            <person name="Chen A."/>
            <person name="Palaniappan K."/>
            <person name="Land M."/>
            <person name="Rohde M."/>
            <person name="Tindall B.J."/>
            <person name="Detter J.C."/>
            <person name="Goker M."/>
            <person name="Bristow J."/>
            <person name="Eisen J.A."/>
            <person name="Markowitz V."/>
            <person name="Hugenholtz P."/>
            <person name="Woyke T."/>
            <person name="Klenk H.P."/>
            <person name="Kyrpides N.C."/>
        </authorList>
    </citation>
    <scope>NUCLEOTIDE SEQUENCE</scope>
    <source>
        <strain evidence="11">ATCC 700263 / DSM 8902 / Z-7692</strain>
    </source>
</reference>
<organism evidence="10 11">
    <name type="scientific">Spirochaeta africana (strain ATCC 700263 / DSM 8902 / Z-7692)</name>
    <dbReference type="NCBI Taxonomy" id="889378"/>
    <lineage>
        <taxon>Bacteria</taxon>
        <taxon>Pseudomonadati</taxon>
        <taxon>Spirochaetota</taxon>
        <taxon>Spirochaetia</taxon>
        <taxon>Spirochaetales</taxon>
        <taxon>Spirochaetaceae</taxon>
        <taxon>Spirochaeta</taxon>
    </lineage>
</organism>